<evidence type="ECO:0000313" key="3">
    <source>
        <dbReference type="Proteomes" id="UP000019184"/>
    </source>
</evidence>
<organism evidence="2 3">
    <name type="scientific">Candidatus Contendobacter odensis Run_B_J11</name>
    <dbReference type="NCBI Taxonomy" id="1400861"/>
    <lineage>
        <taxon>Bacteria</taxon>
        <taxon>Pseudomonadati</taxon>
        <taxon>Pseudomonadota</taxon>
        <taxon>Gammaproteobacteria</taxon>
        <taxon>Candidatus Competibacteraceae</taxon>
        <taxon>Candidatus Contendibacter</taxon>
    </lineage>
</organism>
<dbReference type="AlphaFoldDB" id="A0A7U7J2D5"/>
<evidence type="ECO:0000313" key="2">
    <source>
        <dbReference type="EMBL" id="CDH44035.1"/>
    </source>
</evidence>
<comment type="caution">
    <text evidence="2">The sequence shown here is derived from an EMBL/GenBank/DDBJ whole genome shotgun (WGS) entry which is preliminary data.</text>
</comment>
<name>A0A7U7J2D5_9GAMM</name>
<sequence>MTVACERHRNGDGEAEIRLDKTKKPWSAAYSRQRGNTTVPSGSGLPLLSVHRPAPPL</sequence>
<dbReference type="EMBL" id="CBTK010000049">
    <property type="protein sequence ID" value="CDH44035.1"/>
    <property type="molecule type" value="Genomic_DNA"/>
</dbReference>
<protein>
    <submittedName>
        <fullName evidence="2">Uncharacterized protein</fullName>
    </submittedName>
</protein>
<dbReference type="Proteomes" id="UP000019184">
    <property type="component" value="Unassembled WGS sequence"/>
</dbReference>
<proteinExistence type="predicted"/>
<accession>A0A7U7J2D5</accession>
<reference evidence="2 3" key="1">
    <citation type="journal article" date="2014" name="ISME J.">
        <title>Candidatus Competibacter-lineage genomes retrieved from metagenomes reveal functional metabolic diversity.</title>
        <authorList>
            <person name="McIlroy S.J."/>
            <person name="Albertsen M."/>
            <person name="Andresen E.K."/>
            <person name="Saunders A.M."/>
            <person name="Kristiansen R."/>
            <person name="Stokholm-Bjerregaard M."/>
            <person name="Nielsen K.L."/>
            <person name="Nielsen P.H."/>
        </authorList>
    </citation>
    <scope>NUCLEOTIDE SEQUENCE [LARGE SCALE GENOMIC DNA]</scope>
    <source>
        <strain evidence="2 3">Run_B_J11</strain>
    </source>
</reference>
<keyword evidence="3" id="KW-1185">Reference proteome</keyword>
<evidence type="ECO:0000256" key="1">
    <source>
        <dbReference type="SAM" id="MobiDB-lite"/>
    </source>
</evidence>
<gene>
    <name evidence="2" type="ORF">BN874_1420004</name>
</gene>
<feature type="region of interest" description="Disordered" evidence="1">
    <location>
        <begin position="25"/>
        <end position="57"/>
    </location>
</feature>